<dbReference type="OrthoDB" id="6892266at2"/>
<dbReference type="RefSeq" id="WP_034430726.1">
    <property type="nucleotide sequence ID" value="NZ_CBTK010000032.1"/>
</dbReference>
<gene>
    <name evidence="1" type="ORF">BN874_1270010</name>
</gene>
<organism evidence="1 2">
    <name type="scientific">Candidatus Contendobacter odensis Run_B_J11</name>
    <dbReference type="NCBI Taxonomy" id="1400861"/>
    <lineage>
        <taxon>Bacteria</taxon>
        <taxon>Pseudomonadati</taxon>
        <taxon>Pseudomonadota</taxon>
        <taxon>Gammaproteobacteria</taxon>
        <taxon>Candidatus Competibacteraceae</taxon>
        <taxon>Candidatus Contendibacter</taxon>
    </lineage>
</organism>
<dbReference type="Pfam" id="PF11171">
    <property type="entry name" value="DUF2958"/>
    <property type="match status" value="1"/>
</dbReference>
<dbReference type="EMBL" id="CBTK010000032">
    <property type="protein sequence ID" value="CDH43651.1"/>
    <property type="molecule type" value="Genomic_DNA"/>
</dbReference>
<evidence type="ECO:0000313" key="2">
    <source>
        <dbReference type="Proteomes" id="UP000019184"/>
    </source>
</evidence>
<dbReference type="Proteomes" id="UP000019184">
    <property type="component" value="Unassembled WGS sequence"/>
</dbReference>
<proteinExistence type="predicted"/>
<keyword evidence="2" id="KW-1185">Reference proteome</keyword>
<dbReference type="InterPro" id="IPR021341">
    <property type="entry name" value="DUF2958"/>
</dbReference>
<evidence type="ECO:0000313" key="1">
    <source>
        <dbReference type="EMBL" id="CDH43651.1"/>
    </source>
</evidence>
<sequence length="117" mass="13081">MKPLITNEQRSKMIENGIQSQNDYGDNHWPVVKLFTPDAGCTWLLSELDPEEPDIAFGLCDLGLGFPELGYVSISEIARLRGNLGLPVERDLSFKATKSLLEYSKNAREAGRIVEKN</sequence>
<comment type="caution">
    <text evidence="1">The sequence shown here is derived from an EMBL/GenBank/DDBJ whole genome shotgun (WGS) entry which is preliminary data.</text>
</comment>
<reference evidence="1 2" key="1">
    <citation type="journal article" date="2014" name="ISME J.">
        <title>Candidatus Competibacter-lineage genomes retrieved from metagenomes reveal functional metabolic diversity.</title>
        <authorList>
            <person name="McIlroy S.J."/>
            <person name="Albertsen M."/>
            <person name="Andresen E.K."/>
            <person name="Saunders A.M."/>
            <person name="Kristiansen R."/>
            <person name="Stokholm-Bjerregaard M."/>
            <person name="Nielsen K.L."/>
            <person name="Nielsen P.H."/>
        </authorList>
    </citation>
    <scope>NUCLEOTIDE SEQUENCE [LARGE SCALE GENOMIC DNA]</scope>
    <source>
        <strain evidence="1 2">Run_B_J11</strain>
    </source>
</reference>
<accession>A0A7U7G8X6</accession>
<name>A0A7U7G8X6_9GAMM</name>
<dbReference type="AlphaFoldDB" id="A0A7U7G8X6"/>
<protein>
    <submittedName>
        <fullName evidence="1">Transposon</fullName>
    </submittedName>
</protein>